<dbReference type="AlphaFoldDB" id="A0AAD5NCU8"/>
<keyword evidence="2" id="KW-1185">Reference proteome</keyword>
<organism evidence="1 2">
    <name type="scientific">Parelaphostrongylus tenuis</name>
    <name type="common">Meningeal worm</name>
    <dbReference type="NCBI Taxonomy" id="148309"/>
    <lineage>
        <taxon>Eukaryota</taxon>
        <taxon>Metazoa</taxon>
        <taxon>Ecdysozoa</taxon>
        <taxon>Nematoda</taxon>
        <taxon>Chromadorea</taxon>
        <taxon>Rhabditida</taxon>
        <taxon>Rhabditina</taxon>
        <taxon>Rhabditomorpha</taxon>
        <taxon>Strongyloidea</taxon>
        <taxon>Metastrongylidae</taxon>
        <taxon>Parelaphostrongylus</taxon>
    </lineage>
</organism>
<comment type="caution">
    <text evidence="1">The sequence shown here is derived from an EMBL/GenBank/DDBJ whole genome shotgun (WGS) entry which is preliminary data.</text>
</comment>
<evidence type="ECO:0000313" key="1">
    <source>
        <dbReference type="EMBL" id="KAJ1364379.1"/>
    </source>
</evidence>
<gene>
    <name evidence="1" type="ORF">KIN20_024468</name>
</gene>
<dbReference type="Proteomes" id="UP001196413">
    <property type="component" value="Unassembled WGS sequence"/>
</dbReference>
<protein>
    <submittedName>
        <fullName evidence="1">Uncharacterized protein</fullName>
    </submittedName>
</protein>
<name>A0AAD5NCU8_PARTN</name>
<proteinExistence type="predicted"/>
<sequence>MRVKHSFRFFCYSAVWRPSWKANTGAERKFPSFKIYSYTQTTTTTTTTILQNRGHNYPTLFAIGPPSFGSDRSTTPSALHQRILDMLRLHRKIQIGDLQKSVALVGKRRSQT</sequence>
<accession>A0AAD5NCU8</accession>
<reference evidence="1" key="1">
    <citation type="submission" date="2021-06" db="EMBL/GenBank/DDBJ databases">
        <title>Parelaphostrongylus tenuis whole genome reference sequence.</title>
        <authorList>
            <person name="Garwood T.J."/>
            <person name="Larsen P.A."/>
            <person name="Fountain-Jones N.M."/>
            <person name="Garbe J.R."/>
            <person name="Macchietto M.G."/>
            <person name="Kania S.A."/>
            <person name="Gerhold R.W."/>
            <person name="Richards J.E."/>
            <person name="Wolf T.M."/>
        </authorList>
    </citation>
    <scope>NUCLEOTIDE SEQUENCE</scope>
    <source>
        <strain evidence="1">MNPRO001-30</strain>
        <tissue evidence="1">Meninges</tissue>
    </source>
</reference>
<dbReference type="EMBL" id="JAHQIW010004956">
    <property type="protein sequence ID" value="KAJ1364379.1"/>
    <property type="molecule type" value="Genomic_DNA"/>
</dbReference>
<evidence type="ECO:0000313" key="2">
    <source>
        <dbReference type="Proteomes" id="UP001196413"/>
    </source>
</evidence>